<name>A0A5F1YNL8_9LEPT</name>
<dbReference type="AlphaFoldDB" id="A0A5F1YNL8"/>
<evidence type="ECO:0000313" key="3">
    <source>
        <dbReference type="Proteomes" id="UP000298277"/>
    </source>
</evidence>
<comment type="caution">
    <text evidence="2">The sequence shown here is derived from an EMBL/GenBank/DDBJ whole genome shotgun (WGS) entry which is preliminary data.</text>
</comment>
<dbReference type="EMBL" id="RQFA01000078">
    <property type="protein sequence ID" value="TGK28793.1"/>
    <property type="molecule type" value="Genomic_DNA"/>
</dbReference>
<gene>
    <name evidence="2" type="ORF">EHQ17_17390</name>
</gene>
<feature type="chain" id="PRO_5043206800" description="Lipoprotein" evidence="1">
    <location>
        <begin position="20"/>
        <end position="206"/>
    </location>
</feature>
<evidence type="ECO:0000313" key="2">
    <source>
        <dbReference type="EMBL" id="TGK28793.1"/>
    </source>
</evidence>
<proteinExistence type="predicted"/>
<evidence type="ECO:0000256" key="1">
    <source>
        <dbReference type="SAM" id="SignalP"/>
    </source>
</evidence>
<dbReference type="RefSeq" id="WP_135593960.1">
    <property type="nucleotide sequence ID" value="NZ_RQEZ01000063.1"/>
</dbReference>
<protein>
    <recommendedName>
        <fullName evidence="4">Lipoprotein</fullName>
    </recommendedName>
</protein>
<keyword evidence="3" id="KW-1185">Reference proteome</keyword>
<evidence type="ECO:0008006" key="4">
    <source>
        <dbReference type="Google" id="ProtNLM"/>
    </source>
</evidence>
<sequence>MKSKNIKYFVCFISLGLIACNVPSVSESPVTKENTKCKRIIDFNYTCDTENGVYYAFDSTDTKVGILNCVSNQCSCVRNLNKDLNKTPEEVHLRKPPVANRNPVYYMPLHFTQSNYIADGFDWVLKGEIVSQKKENFVHEETVYFGKEGLVNARISRSARSGSLGLVSLYDYLEINLINSTNPQYNIEAKEKVIYRMKCNETQLIQ</sequence>
<dbReference type="PROSITE" id="PS51257">
    <property type="entry name" value="PROKAR_LIPOPROTEIN"/>
    <property type="match status" value="1"/>
</dbReference>
<keyword evidence="1" id="KW-0732">Signal</keyword>
<dbReference type="Proteomes" id="UP000298277">
    <property type="component" value="Unassembled WGS sequence"/>
</dbReference>
<feature type="signal peptide" evidence="1">
    <location>
        <begin position="1"/>
        <end position="19"/>
    </location>
</feature>
<reference evidence="2" key="1">
    <citation type="journal article" date="2019" name="PLoS Negl. Trop. Dis.">
        <title>Revisiting the worldwide diversity of Leptospira species in the environment.</title>
        <authorList>
            <person name="Vincent A.T."/>
            <person name="Schiettekatte O."/>
            <person name="Bourhy P."/>
            <person name="Veyrier F.J."/>
            <person name="Picardeau M."/>
        </authorList>
    </citation>
    <scope>NUCLEOTIDE SEQUENCE [LARGE SCALE GENOMIC DNA]</scope>
    <source>
        <strain evidence="2">201800299</strain>
    </source>
</reference>
<organism evidence="2 3">
    <name type="scientific">Leptospira gomenensis</name>
    <dbReference type="NCBI Taxonomy" id="2484974"/>
    <lineage>
        <taxon>Bacteria</taxon>
        <taxon>Pseudomonadati</taxon>
        <taxon>Spirochaetota</taxon>
        <taxon>Spirochaetia</taxon>
        <taxon>Leptospirales</taxon>
        <taxon>Leptospiraceae</taxon>
        <taxon>Leptospira</taxon>
    </lineage>
</organism>
<accession>A0A5F1YNL8</accession>